<dbReference type="AlphaFoldDB" id="A0A183SG43"/>
<dbReference type="EMBL" id="UYSU01032457">
    <property type="protein sequence ID" value="VDL89576.1"/>
    <property type="molecule type" value="Genomic_DNA"/>
</dbReference>
<protein>
    <submittedName>
        <fullName evidence="3">CTP_synth_N domain-containing protein</fullName>
    </submittedName>
</protein>
<keyword evidence="2" id="KW-1185">Reference proteome</keyword>
<evidence type="ECO:0000313" key="1">
    <source>
        <dbReference type="EMBL" id="VDL89576.1"/>
    </source>
</evidence>
<organism evidence="3">
    <name type="scientific">Schistocephalus solidus</name>
    <name type="common">Tapeworm</name>
    <dbReference type="NCBI Taxonomy" id="70667"/>
    <lineage>
        <taxon>Eukaryota</taxon>
        <taxon>Metazoa</taxon>
        <taxon>Spiralia</taxon>
        <taxon>Lophotrochozoa</taxon>
        <taxon>Platyhelminthes</taxon>
        <taxon>Cestoda</taxon>
        <taxon>Eucestoda</taxon>
        <taxon>Diphyllobothriidea</taxon>
        <taxon>Diphyllobothriidae</taxon>
        <taxon>Schistocephalus</taxon>
    </lineage>
</organism>
<sequence length="116" mass="13573">MTLYRPLRTDNDADTRLLETKKEIGSQPDVVLIGDFLVPRIRWNDLQAQCSKYSFDHRLLTTKREALLTQHVFDPKRVREGKQASCLDLVFIKDPESIDEVYQLHPLIKNLEFIFG</sequence>
<evidence type="ECO:0000313" key="2">
    <source>
        <dbReference type="Proteomes" id="UP000275846"/>
    </source>
</evidence>
<reference evidence="1 2" key="2">
    <citation type="submission" date="2018-11" db="EMBL/GenBank/DDBJ databases">
        <authorList>
            <consortium name="Pathogen Informatics"/>
        </authorList>
    </citation>
    <scope>NUCLEOTIDE SEQUENCE [LARGE SCALE GENOMIC DNA]</scope>
    <source>
        <strain evidence="1 2">NST_G2</strain>
    </source>
</reference>
<evidence type="ECO:0000313" key="3">
    <source>
        <dbReference type="WBParaSite" id="SSLN_0000329101-mRNA-1"/>
    </source>
</evidence>
<reference evidence="3" key="1">
    <citation type="submission" date="2016-06" db="UniProtKB">
        <authorList>
            <consortium name="WormBaseParasite"/>
        </authorList>
    </citation>
    <scope>IDENTIFICATION</scope>
</reference>
<proteinExistence type="predicted"/>
<dbReference type="WBParaSite" id="SSLN_0000329101-mRNA-1">
    <property type="protein sequence ID" value="SSLN_0000329101-mRNA-1"/>
    <property type="gene ID" value="SSLN_0000329101"/>
</dbReference>
<dbReference type="Proteomes" id="UP000275846">
    <property type="component" value="Unassembled WGS sequence"/>
</dbReference>
<gene>
    <name evidence="1" type="ORF">SSLN_LOCUS3191</name>
</gene>
<dbReference type="OrthoDB" id="10537765at2759"/>
<accession>A0A183SG43</accession>
<name>A0A183SG43_SCHSO</name>